<dbReference type="InterPro" id="IPR019692">
    <property type="entry name" value="CFP-6_PH"/>
</dbReference>
<protein>
    <submittedName>
        <fullName evidence="3">PH domain-containing protein</fullName>
    </submittedName>
</protein>
<feature type="domain" description="Low molecular weight protein antigen 6 PH" evidence="2">
    <location>
        <begin position="114"/>
        <end position="208"/>
    </location>
</feature>
<sequence length="209" mass="23012">MSERSVDEGPANANESPVKGIARKVVAIEGNMWRSLALWILRRPTHGPGGAAFGYIKPLNAVLWAFIIVSAVETVAFHLILPWPVVRLAVDLLSVYGLVWMFGILAAYKVHLHVVDDRGIRLRHGFFIDVLIPWADIAAVRPGRKFLAGSGTVQVEHDTVHIVVSGQTNMEIELRRPVAVSLKKVDGPVRRVRFYADDPEALAQAASRA</sequence>
<reference evidence="3" key="1">
    <citation type="submission" date="2021-04" db="EMBL/GenBank/DDBJ databases">
        <title>Biosynthetic gene clusters of Dactylosporangioum roseum.</title>
        <authorList>
            <person name="Hartkoorn R.C."/>
            <person name="Beaudoing E."/>
            <person name="Hot D."/>
            <person name="Moureu S."/>
        </authorList>
    </citation>
    <scope>NUCLEOTIDE SEQUENCE</scope>
    <source>
        <strain evidence="3">NRRL B-16295</strain>
    </source>
</reference>
<dbReference type="Proteomes" id="UP001058271">
    <property type="component" value="Chromosome"/>
</dbReference>
<evidence type="ECO:0000259" key="2">
    <source>
        <dbReference type="Pfam" id="PF10756"/>
    </source>
</evidence>
<name>A0ABY5Z2D0_9ACTN</name>
<keyword evidence="1" id="KW-0472">Membrane</keyword>
<keyword evidence="1" id="KW-0812">Transmembrane</keyword>
<evidence type="ECO:0000256" key="1">
    <source>
        <dbReference type="SAM" id="Phobius"/>
    </source>
</evidence>
<dbReference type="RefSeq" id="WP_260725484.1">
    <property type="nucleotide sequence ID" value="NZ_BAAABS010000031.1"/>
</dbReference>
<dbReference type="Pfam" id="PF10756">
    <property type="entry name" value="bPH_6"/>
    <property type="match status" value="1"/>
</dbReference>
<dbReference type="EMBL" id="CP073721">
    <property type="protein sequence ID" value="UWZ36160.1"/>
    <property type="molecule type" value="Genomic_DNA"/>
</dbReference>
<organism evidence="3 4">
    <name type="scientific">Dactylosporangium roseum</name>
    <dbReference type="NCBI Taxonomy" id="47989"/>
    <lineage>
        <taxon>Bacteria</taxon>
        <taxon>Bacillati</taxon>
        <taxon>Actinomycetota</taxon>
        <taxon>Actinomycetes</taxon>
        <taxon>Micromonosporales</taxon>
        <taxon>Micromonosporaceae</taxon>
        <taxon>Dactylosporangium</taxon>
    </lineage>
</organism>
<evidence type="ECO:0000313" key="3">
    <source>
        <dbReference type="EMBL" id="UWZ36160.1"/>
    </source>
</evidence>
<feature type="transmembrane region" description="Helical" evidence="1">
    <location>
        <begin position="61"/>
        <end position="81"/>
    </location>
</feature>
<keyword evidence="1" id="KW-1133">Transmembrane helix</keyword>
<accession>A0ABY5Z2D0</accession>
<keyword evidence="4" id="KW-1185">Reference proteome</keyword>
<evidence type="ECO:0000313" key="4">
    <source>
        <dbReference type="Proteomes" id="UP001058271"/>
    </source>
</evidence>
<gene>
    <name evidence="3" type="ORF">Drose_34750</name>
</gene>
<feature type="transmembrane region" description="Helical" evidence="1">
    <location>
        <begin position="93"/>
        <end position="112"/>
    </location>
</feature>
<proteinExistence type="predicted"/>